<dbReference type="InterPro" id="IPR048343">
    <property type="entry name" value="ZW10_C"/>
</dbReference>
<organism evidence="21 22">
    <name type="scientific">Hermetia illucens</name>
    <name type="common">Black soldier fly</name>
    <dbReference type="NCBI Taxonomy" id="343691"/>
    <lineage>
        <taxon>Eukaryota</taxon>
        <taxon>Metazoa</taxon>
        <taxon>Ecdysozoa</taxon>
        <taxon>Arthropoda</taxon>
        <taxon>Hexapoda</taxon>
        <taxon>Insecta</taxon>
        <taxon>Pterygota</taxon>
        <taxon>Neoptera</taxon>
        <taxon>Endopterygota</taxon>
        <taxon>Diptera</taxon>
        <taxon>Brachycera</taxon>
        <taxon>Stratiomyomorpha</taxon>
        <taxon>Stratiomyidae</taxon>
        <taxon>Hermetiinae</taxon>
        <taxon>Hermetia</taxon>
    </lineage>
</organism>
<dbReference type="InterPro" id="IPR046362">
    <property type="entry name" value="Zw10/DSL1_C_sf"/>
</dbReference>
<evidence type="ECO:0000313" key="22">
    <source>
        <dbReference type="Proteomes" id="UP000594454"/>
    </source>
</evidence>
<dbReference type="InterPro" id="IPR048344">
    <property type="entry name" value="Zw10_middle"/>
</dbReference>
<evidence type="ECO:0000256" key="13">
    <source>
        <dbReference type="ARBA" id="ARBA00023328"/>
    </source>
</evidence>
<keyword evidence="13" id="KW-0137">Centromere</keyword>
<keyword evidence="5" id="KW-0158">Chromosome</keyword>
<dbReference type="PANTHER" id="PTHR12205">
    <property type="entry name" value="CENTROMERE/KINETOCHORE PROTEIN ZW10"/>
    <property type="match status" value="1"/>
</dbReference>
<dbReference type="FunCoup" id="A0A7R8YVM4">
    <property type="interactions" value="1731"/>
</dbReference>
<evidence type="ECO:0000256" key="8">
    <source>
        <dbReference type="ARBA" id="ARBA00022776"/>
    </source>
</evidence>
<dbReference type="InterPro" id="IPR009361">
    <property type="entry name" value="Zw10_N"/>
</dbReference>
<keyword evidence="11" id="KW-0469">Meiosis</keyword>
<reference evidence="21 22" key="1">
    <citation type="submission" date="2020-11" db="EMBL/GenBank/DDBJ databases">
        <authorList>
            <person name="Wallbank WR R."/>
            <person name="Pardo Diaz C."/>
            <person name="Kozak K."/>
            <person name="Martin S."/>
            <person name="Jiggins C."/>
            <person name="Moest M."/>
            <person name="Warren A I."/>
            <person name="Generalovic N T."/>
            <person name="Byers J.R.P. K."/>
            <person name="Montejo-Kovacevich G."/>
            <person name="Yen C E."/>
        </authorList>
    </citation>
    <scope>NUCLEOTIDE SEQUENCE [LARGE SCALE GENOMIC DNA]</scope>
</reference>
<dbReference type="GO" id="GO:0005737">
    <property type="term" value="C:cytoplasm"/>
    <property type="evidence" value="ECO:0007669"/>
    <property type="project" value="UniProtKB-SubCell"/>
</dbReference>
<evidence type="ECO:0000256" key="12">
    <source>
        <dbReference type="ARBA" id="ARBA00023306"/>
    </source>
</evidence>
<keyword evidence="12" id="KW-0131">Cell cycle</keyword>
<evidence type="ECO:0000256" key="1">
    <source>
        <dbReference type="ARBA" id="ARBA00004123"/>
    </source>
</evidence>
<evidence type="ECO:0000256" key="3">
    <source>
        <dbReference type="ARBA" id="ARBA00004629"/>
    </source>
</evidence>
<dbReference type="GO" id="GO:0007094">
    <property type="term" value="P:mitotic spindle assembly checkpoint signaling"/>
    <property type="evidence" value="ECO:0007669"/>
    <property type="project" value="TreeGrafter"/>
</dbReference>
<evidence type="ECO:0000259" key="18">
    <source>
        <dbReference type="Pfam" id="PF20665"/>
    </source>
</evidence>
<dbReference type="Pfam" id="PF22766">
    <property type="entry name" value="ZW10_C2"/>
    <property type="match status" value="1"/>
</dbReference>
<evidence type="ECO:0000259" key="20">
    <source>
        <dbReference type="Pfam" id="PF22766"/>
    </source>
</evidence>
<feature type="domain" description="Centromere/kinetochore protein zw10 middle" evidence="18">
    <location>
        <begin position="194"/>
        <end position="389"/>
    </location>
</feature>
<evidence type="ECO:0000259" key="19">
    <source>
        <dbReference type="Pfam" id="PF20666"/>
    </source>
</evidence>
<dbReference type="Pfam" id="PF20666">
    <property type="entry name" value="ZW10_C"/>
    <property type="match status" value="1"/>
</dbReference>
<protein>
    <recommendedName>
        <fullName evidence="14">Centromere/kinetochore protein zw10</fullName>
    </recommendedName>
    <alternativeName>
        <fullName evidence="15">Mitotic 15 protein</fullName>
    </alternativeName>
</protein>
<keyword evidence="7" id="KW-0132">Cell division</keyword>
<evidence type="ECO:0000256" key="16">
    <source>
        <dbReference type="SAM" id="Coils"/>
    </source>
</evidence>
<dbReference type="GO" id="GO:0051301">
    <property type="term" value="P:cell division"/>
    <property type="evidence" value="ECO:0007669"/>
    <property type="project" value="UniProtKB-KW"/>
</dbReference>
<gene>
    <name evidence="21" type="ORF">HERILL_LOCUS10180</name>
</gene>
<accession>A0A7R8YVM4</accession>
<evidence type="ECO:0000256" key="5">
    <source>
        <dbReference type="ARBA" id="ARBA00022454"/>
    </source>
</evidence>
<comment type="subcellular location">
    <subcellularLocation>
        <location evidence="3">Chromosome</location>
        <location evidence="3">Centromere</location>
        <location evidence="3">Kinetochore</location>
    </subcellularLocation>
    <subcellularLocation>
        <location evidence="2">Cytoplasm</location>
    </subcellularLocation>
    <subcellularLocation>
        <location evidence="1">Nucleus</location>
    </subcellularLocation>
</comment>
<sequence length="697" mass="80274">MKFLREVVEVSNENDSVDAKKNIAKILTEIKRYQSKTRSFIDANYVDFLPNLSTNELYLEDGEKLVREVENLMEIVENDTKNDLNIAVDELQQYVEELREAALGLRVSYKILKIDELFQSLESAKSNNEYLEAMNIADKIKSLITDVSDKIFTGLDCYQNVKIKYQVESEMLMHKLRLCFEELVQMSEKSFQNTKAVNVKISKNSSHLHQTIVALFNAKYNPKQLCDFLLENVFQPIITKPVSVELKDDDEDFVQLNLSYSIKDLAEDLRPNYKTVFKSIKTVMTCLSYINVQISDTLCVFNIFGEKLKEQFLNLLIGECLLYAIPDTMDEMNDSTLVEDIIDFNEYLVRLPFLKVDQDRDLIKYAEKIGLLFQNRFCTNILDNAIDIMHKDLHDMILVAESNTSTETAKNPSLFPRCMISKSTLEIINLMEKVIRQTSTVDDEISQRLLSTIPIILNRYLTEVPMYHEKLLHNIPQQTALFHNNCMYLAYWLTKYASKGIDPSENTTKNLQNMGTEYFVNQFKNQRTQLMEILQGFDLSDGVSELGIGPQKAIRQCLRQLDLLKNVWQTILPNAVYTKTMSNLLNDLCSEIIRRILSMEDISSAIANELVEICSIMIERAPTIFKDPLQINVNVKTWTKLTQLKMVLGASLAEITDQWSEGKGPLTLNFKAEEIKHLIRALFQNTDRRAKALASII</sequence>
<dbReference type="Pfam" id="PF20665">
    <property type="entry name" value="Zw10_middle"/>
    <property type="match status" value="1"/>
</dbReference>
<evidence type="ECO:0000256" key="6">
    <source>
        <dbReference type="ARBA" id="ARBA00022490"/>
    </source>
</evidence>
<dbReference type="GO" id="GO:1990423">
    <property type="term" value="C:RZZ complex"/>
    <property type="evidence" value="ECO:0007669"/>
    <property type="project" value="TreeGrafter"/>
</dbReference>
<dbReference type="OrthoDB" id="534815at2759"/>
<comment type="similarity">
    <text evidence="4">Belongs to the ZW10 family.</text>
</comment>
<dbReference type="InParanoid" id="A0A7R8YVM4"/>
<keyword evidence="6" id="KW-0963">Cytoplasm</keyword>
<dbReference type="GO" id="GO:0006888">
    <property type="term" value="P:endoplasmic reticulum to Golgi vesicle-mediated transport"/>
    <property type="evidence" value="ECO:0007669"/>
    <property type="project" value="TreeGrafter"/>
</dbReference>
<evidence type="ECO:0000256" key="15">
    <source>
        <dbReference type="ARBA" id="ARBA00080245"/>
    </source>
</evidence>
<dbReference type="OMA" id="GHITNTH"/>
<feature type="domain" description="Centromere/kinetochore protein zw10 N-terminal" evidence="17">
    <location>
        <begin position="29"/>
        <end position="118"/>
    </location>
</feature>
<dbReference type="FunFam" id="1.10.357.150:FF:000003">
    <property type="entry name" value="Centromere/kinetochore protein zw10"/>
    <property type="match status" value="1"/>
</dbReference>
<dbReference type="Pfam" id="PF06248">
    <property type="entry name" value="Zw10_N"/>
    <property type="match status" value="1"/>
</dbReference>
<evidence type="ECO:0000256" key="10">
    <source>
        <dbReference type="ARBA" id="ARBA00023242"/>
    </source>
</evidence>
<dbReference type="GO" id="GO:0051321">
    <property type="term" value="P:meiotic cell cycle"/>
    <property type="evidence" value="ECO:0007669"/>
    <property type="project" value="UniProtKB-KW"/>
</dbReference>
<dbReference type="Gene3D" id="1.10.357.150">
    <property type="match status" value="1"/>
</dbReference>
<keyword evidence="16" id="KW-0175">Coiled coil</keyword>
<dbReference type="GO" id="GO:0005634">
    <property type="term" value="C:nucleus"/>
    <property type="evidence" value="ECO:0007669"/>
    <property type="project" value="UniProtKB-SubCell"/>
</dbReference>
<dbReference type="Proteomes" id="UP000594454">
    <property type="component" value="Chromosome 4"/>
</dbReference>
<evidence type="ECO:0000256" key="4">
    <source>
        <dbReference type="ARBA" id="ARBA00006245"/>
    </source>
</evidence>
<evidence type="ECO:0000256" key="9">
    <source>
        <dbReference type="ARBA" id="ARBA00022838"/>
    </source>
</evidence>
<dbReference type="EMBL" id="LR899012">
    <property type="protein sequence ID" value="CAD7087473.1"/>
    <property type="molecule type" value="Genomic_DNA"/>
</dbReference>
<feature type="domain" description="ZW10 C-terminal helical" evidence="20">
    <location>
        <begin position="552"/>
        <end position="696"/>
    </location>
</feature>
<evidence type="ECO:0000313" key="21">
    <source>
        <dbReference type="EMBL" id="CAD7087473.1"/>
    </source>
</evidence>
<proteinExistence type="inferred from homology"/>
<feature type="coiled-coil region" evidence="16">
    <location>
        <begin position="59"/>
        <end position="101"/>
    </location>
</feature>
<evidence type="ECO:0000256" key="2">
    <source>
        <dbReference type="ARBA" id="ARBA00004496"/>
    </source>
</evidence>
<feature type="domain" description="Centromere/kinetochore protein zw10 C-terminal" evidence="19">
    <location>
        <begin position="414"/>
        <end position="532"/>
    </location>
</feature>
<dbReference type="InterPro" id="IPR055148">
    <property type="entry name" value="ZW10_C_2"/>
</dbReference>
<keyword evidence="10" id="KW-0539">Nucleus</keyword>
<name>A0A7R8YVM4_HERIL</name>
<dbReference type="PANTHER" id="PTHR12205:SF0">
    <property type="entry name" value="CENTROMERE_KINETOCHORE PROTEIN ZW10 HOMOLOG"/>
    <property type="match status" value="1"/>
</dbReference>
<evidence type="ECO:0000259" key="17">
    <source>
        <dbReference type="Pfam" id="PF06248"/>
    </source>
</evidence>
<evidence type="ECO:0000256" key="14">
    <source>
        <dbReference type="ARBA" id="ARBA00072518"/>
    </source>
</evidence>
<keyword evidence="8" id="KW-0498">Mitosis</keyword>
<dbReference type="AlphaFoldDB" id="A0A7R8YVM4"/>
<evidence type="ECO:0000256" key="11">
    <source>
        <dbReference type="ARBA" id="ARBA00023254"/>
    </source>
</evidence>
<evidence type="ECO:0000256" key="7">
    <source>
        <dbReference type="ARBA" id="ARBA00022618"/>
    </source>
</evidence>
<keyword evidence="22" id="KW-1185">Reference proteome</keyword>
<keyword evidence="9" id="KW-0995">Kinetochore</keyword>